<dbReference type="RefSeq" id="WP_085824535.1">
    <property type="nucleotide sequence ID" value="NZ_FWFP01000015.1"/>
</dbReference>
<organism evidence="1 2">
    <name type="scientific">Ruegeria meonggei</name>
    <dbReference type="NCBI Taxonomy" id="1446476"/>
    <lineage>
        <taxon>Bacteria</taxon>
        <taxon>Pseudomonadati</taxon>
        <taxon>Pseudomonadota</taxon>
        <taxon>Alphaproteobacteria</taxon>
        <taxon>Rhodobacterales</taxon>
        <taxon>Roseobacteraceae</taxon>
        <taxon>Ruegeria</taxon>
    </lineage>
</organism>
<proteinExistence type="predicted"/>
<sequence>MARAKQPMIWISDAMVSTSSIKGIDQDNYLKDNNLAVDAMKRNNVGEPLPENRFPKEMHAEYKDKKEKNPTCSMRAELGRFLQHAPLFYANTTLVTEISIQSN</sequence>
<name>A0A1X7ABP3_9RHOB</name>
<gene>
    <name evidence="1" type="ORF">RUM8411_04085</name>
</gene>
<reference evidence="2" key="1">
    <citation type="submission" date="2017-03" db="EMBL/GenBank/DDBJ databases">
        <authorList>
            <person name="Rodrigo-Torres L."/>
            <person name="Arahal R.D."/>
            <person name="Lucena T."/>
        </authorList>
    </citation>
    <scope>NUCLEOTIDE SEQUENCE [LARGE SCALE GENOMIC DNA]</scope>
    <source>
        <strain evidence="2">CECT 8411</strain>
    </source>
</reference>
<evidence type="ECO:0000313" key="1">
    <source>
        <dbReference type="EMBL" id="SLN74964.1"/>
    </source>
</evidence>
<protein>
    <submittedName>
        <fullName evidence="1">Uncharacterized protein</fullName>
    </submittedName>
</protein>
<dbReference type="Proteomes" id="UP000193778">
    <property type="component" value="Unassembled WGS sequence"/>
</dbReference>
<dbReference type="AlphaFoldDB" id="A0A1X7ABP3"/>
<dbReference type="OrthoDB" id="7675848at2"/>
<evidence type="ECO:0000313" key="2">
    <source>
        <dbReference type="Proteomes" id="UP000193778"/>
    </source>
</evidence>
<keyword evidence="2" id="KW-1185">Reference proteome</keyword>
<dbReference type="EMBL" id="FWFP01000015">
    <property type="protein sequence ID" value="SLN74964.1"/>
    <property type="molecule type" value="Genomic_DNA"/>
</dbReference>
<accession>A0A1X7ABP3</accession>